<sequence>MNEGEGSYHLLMKDIPDHLSVGDVIVSNHSNGILEQVFQQTRTPYGVFIQTRLHDCFTNFTFREDLKTTDGATLPESLPCSGGPDGAHGLLIVDAAGQEVDLETGDVVVGRRSGRFLAKVYHENATKKTTT</sequence>
<gene>
    <name evidence="2" type="primary">LOC118426130</name>
</gene>
<reference evidence="2" key="2">
    <citation type="submission" date="2025-08" db="UniProtKB">
        <authorList>
            <consortium name="RefSeq"/>
        </authorList>
    </citation>
    <scope>IDENTIFICATION</scope>
    <source>
        <strain evidence="2">S238N-H82</strain>
        <tissue evidence="2">Testes</tissue>
    </source>
</reference>
<evidence type="ECO:0000313" key="1">
    <source>
        <dbReference type="Proteomes" id="UP000001554"/>
    </source>
</evidence>
<evidence type="ECO:0000313" key="2">
    <source>
        <dbReference type="RefSeq" id="XP_035691283.1"/>
    </source>
</evidence>
<dbReference type="Proteomes" id="UP000001554">
    <property type="component" value="Chromosome 11"/>
</dbReference>
<dbReference type="AlphaFoldDB" id="A0A9J7LZL7"/>
<name>A0A9J7LZL7_BRAFL</name>
<dbReference type="RefSeq" id="XP_035691283.1">
    <property type="nucleotide sequence ID" value="XM_035835390.1"/>
</dbReference>
<dbReference type="KEGG" id="bfo:118426130"/>
<protein>
    <submittedName>
        <fullName evidence="2">Uncharacterized protein LOC118426130</fullName>
    </submittedName>
</protein>
<dbReference type="GeneID" id="118426130"/>
<accession>A0A9J7LZL7</accession>
<reference evidence="1" key="1">
    <citation type="journal article" date="2020" name="Nat. Ecol. Evol.">
        <title>Deeply conserved synteny resolves early events in vertebrate evolution.</title>
        <authorList>
            <person name="Simakov O."/>
            <person name="Marletaz F."/>
            <person name="Yue J.X."/>
            <person name="O'Connell B."/>
            <person name="Jenkins J."/>
            <person name="Brandt A."/>
            <person name="Calef R."/>
            <person name="Tung C.H."/>
            <person name="Huang T.K."/>
            <person name="Schmutz J."/>
            <person name="Satoh N."/>
            <person name="Yu J.K."/>
            <person name="Putnam N.H."/>
            <person name="Green R.E."/>
            <person name="Rokhsar D.S."/>
        </authorList>
    </citation>
    <scope>NUCLEOTIDE SEQUENCE [LARGE SCALE GENOMIC DNA]</scope>
    <source>
        <strain evidence="1">S238N-H82</strain>
    </source>
</reference>
<proteinExistence type="predicted"/>
<keyword evidence="1" id="KW-1185">Reference proteome</keyword>
<organism evidence="1 2">
    <name type="scientific">Branchiostoma floridae</name>
    <name type="common">Florida lancelet</name>
    <name type="synonym">Amphioxus</name>
    <dbReference type="NCBI Taxonomy" id="7739"/>
    <lineage>
        <taxon>Eukaryota</taxon>
        <taxon>Metazoa</taxon>
        <taxon>Chordata</taxon>
        <taxon>Cephalochordata</taxon>
        <taxon>Leptocardii</taxon>
        <taxon>Amphioxiformes</taxon>
        <taxon>Branchiostomatidae</taxon>
        <taxon>Branchiostoma</taxon>
    </lineage>
</organism>